<evidence type="ECO:0000256" key="3">
    <source>
        <dbReference type="RuleBase" id="RU361172"/>
    </source>
</evidence>
<dbReference type="InterPro" id="IPR022761">
    <property type="entry name" value="Fumarate_lyase_N"/>
</dbReference>
<dbReference type="Gene3D" id="1.10.275.60">
    <property type="match status" value="1"/>
</dbReference>
<dbReference type="InterPro" id="IPR008948">
    <property type="entry name" value="L-Aspartase-like"/>
</dbReference>
<dbReference type="NCBIfam" id="TIGR00928">
    <property type="entry name" value="purB"/>
    <property type="match status" value="1"/>
</dbReference>
<dbReference type="Proteomes" id="UP000199475">
    <property type="component" value="Unassembled WGS sequence"/>
</dbReference>
<feature type="domain" description="Adenylosuccinate lyase C-terminal" evidence="4">
    <location>
        <begin position="369"/>
        <end position="454"/>
    </location>
</feature>
<dbReference type="SUPFAM" id="SSF48557">
    <property type="entry name" value="L-aspartase-like"/>
    <property type="match status" value="1"/>
</dbReference>
<dbReference type="GO" id="GO:0005829">
    <property type="term" value="C:cytosol"/>
    <property type="evidence" value="ECO:0007669"/>
    <property type="project" value="TreeGrafter"/>
</dbReference>
<accession>A0A1G9KH00</accession>
<dbReference type="GO" id="GO:0044208">
    <property type="term" value="P:'de novo' AMP biosynthetic process"/>
    <property type="evidence" value="ECO:0007669"/>
    <property type="project" value="UniProtKB-UniPathway"/>
</dbReference>
<evidence type="ECO:0000259" key="4">
    <source>
        <dbReference type="SMART" id="SM00998"/>
    </source>
</evidence>
<dbReference type="UniPathway" id="UPA00074">
    <property type="reaction ID" value="UER00132"/>
</dbReference>
<dbReference type="InterPro" id="IPR000362">
    <property type="entry name" value="Fumarate_lyase_fam"/>
</dbReference>
<comment type="catalytic activity">
    <reaction evidence="3">
        <text>N(6)-(1,2-dicarboxyethyl)-AMP = fumarate + AMP</text>
        <dbReference type="Rhea" id="RHEA:16853"/>
        <dbReference type="ChEBI" id="CHEBI:29806"/>
        <dbReference type="ChEBI" id="CHEBI:57567"/>
        <dbReference type="ChEBI" id="CHEBI:456215"/>
        <dbReference type="EC" id="4.3.2.2"/>
    </reaction>
</comment>
<comment type="pathway">
    <text evidence="3">Purine metabolism; IMP biosynthesis via de novo pathway; 5-amino-1-(5-phospho-D-ribosyl)imidazole-4-carboxamide from 5-amino-1-(5-phospho-D-ribosyl)imidazole-4-carboxylate: step 2/2.</text>
</comment>
<dbReference type="UniPathway" id="UPA00075">
    <property type="reaction ID" value="UER00336"/>
</dbReference>
<dbReference type="RefSeq" id="WP_093250882.1">
    <property type="nucleotide sequence ID" value="NZ_FNGP01000003.1"/>
</dbReference>
<dbReference type="PANTHER" id="PTHR43172:SF1">
    <property type="entry name" value="ADENYLOSUCCINATE LYASE"/>
    <property type="match status" value="1"/>
</dbReference>
<comment type="similarity">
    <text evidence="3">Belongs to the lyase 1 family. Adenylosuccinate lyase subfamily.</text>
</comment>
<dbReference type="Pfam" id="PF00206">
    <property type="entry name" value="Lyase_1"/>
    <property type="match status" value="1"/>
</dbReference>
<dbReference type="Pfam" id="PF10397">
    <property type="entry name" value="ADSL_C"/>
    <property type="match status" value="1"/>
</dbReference>
<keyword evidence="1 3" id="KW-0456">Lyase</keyword>
<dbReference type="EMBL" id="FNGP01000003">
    <property type="protein sequence ID" value="SDL48862.1"/>
    <property type="molecule type" value="Genomic_DNA"/>
</dbReference>
<dbReference type="AlphaFoldDB" id="A0A1G9KH00"/>
<dbReference type="Gene3D" id="1.20.200.10">
    <property type="entry name" value="Fumarase/aspartase (Central domain)"/>
    <property type="match status" value="1"/>
</dbReference>
<dbReference type="InterPro" id="IPR019468">
    <property type="entry name" value="AdenyloSucc_lyase_C"/>
</dbReference>
<evidence type="ECO:0000256" key="2">
    <source>
        <dbReference type="NCBIfam" id="TIGR00928"/>
    </source>
</evidence>
<name>A0A1G9KH00_9ACTN</name>
<keyword evidence="3" id="KW-0658">Purine biosynthesis</keyword>
<dbReference type="PROSITE" id="PS00163">
    <property type="entry name" value="FUMARATE_LYASES"/>
    <property type="match status" value="1"/>
</dbReference>
<evidence type="ECO:0000313" key="5">
    <source>
        <dbReference type="EMBL" id="SDL48862.1"/>
    </source>
</evidence>
<dbReference type="Gene3D" id="1.10.40.30">
    <property type="entry name" value="Fumarase/aspartase (C-terminal domain)"/>
    <property type="match status" value="1"/>
</dbReference>
<dbReference type="GO" id="GO:0070626">
    <property type="term" value="F:(S)-2-(5-amino-1-(5-phospho-D-ribosyl)imidazole-4-carboxamido) succinate lyase (fumarate-forming) activity"/>
    <property type="evidence" value="ECO:0007669"/>
    <property type="project" value="TreeGrafter"/>
</dbReference>
<dbReference type="GO" id="GO:0006189">
    <property type="term" value="P:'de novo' IMP biosynthetic process"/>
    <property type="evidence" value="ECO:0007669"/>
    <property type="project" value="UniProtKB-UniPathway"/>
</dbReference>
<dbReference type="EC" id="4.3.2.2" evidence="2 3"/>
<dbReference type="OrthoDB" id="9768878at2"/>
<dbReference type="PANTHER" id="PTHR43172">
    <property type="entry name" value="ADENYLOSUCCINATE LYASE"/>
    <property type="match status" value="1"/>
</dbReference>
<comment type="pathway">
    <text evidence="3">Purine metabolism; AMP biosynthesis via de novo pathway; AMP from IMP: step 2/2.</text>
</comment>
<comment type="catalytic activity">
    <reaction evidence="3">
        <text>(2S)-2-[5-amino-1-(5-phospho-beta-D-ribosyl)imidazole-4-carboxamido]succinate = 5-amino-1-(5-phospho-beta-D-ribosyl)imidazole-4-carboxamide + fumarate</text>
        <dbReference type="Rhea" id="RHEA:23920"/>
        <dbReference type="ChEBI" id="CHEBI:29806"/>
        <dbReference type="ChEBI" id="CHEBI:58443"/>
        <dbReference type="ChEBI" id="CHEBI:58475"/>
        <dbReference type="EC" id="4.3.2.2"/>
    </reaction>
</comment>
<organism evidence="5 6">
    <name type="scientific">Tessaracoccus oleiagri</name>
    <dbReference type="NCBI Taxonomy" id="686624"/>
    <lineage>
        <taxon>Bacteria</taxon>
        <taxon>Bacillati</taxon>
        <taxon>Actinomycetota</taxon>
        <taxon>Actinomycetes</taxon>
        <taxon>Propionibacteriales</taxon>
        <taxon>Propionibacteriaceae</taxon>
        <taxon>Tessaracoccus</taxon>
    </lineage>
</organism>
<dbReference type="PRINTS" id="PR00149">
    <property type="entry name" value="FUMRATELYASE"/>
</dbReference>
<evidence type="ECO:0000256" key="1">
    <source>
        <dbReference type="ARBA" id="ARBA00023239"/>
    </source>
</evidence>
<keyword evidence="6" id="KW-1185">Reference proteome</keyword>
<dbReference type="GO" id="GO:0004018">
    <property type="term" value="F:N6-(1,2-dicarboxyethyl)AMP AMP-lyase (fumarate-forming) activity"/>
    <property type="evidence" value="ECO:0007669"/>
    <property type="project" value="UniProtKB-UniRule"/>
</dbReference>
<gene>
    <name evidence="5" type="ORF">SAMN04488242_1624</name>
</gene>
<proteinExistence type="inferred from homology"/>
<sequence>MSVPNVLANRYASEQMRAIWAPEAKVIAERKLWLTVLRTQRDLGVDFGGADPDAVISDYEECLHDVDLASIADRERVTRHDVKARIEEFNALAGHEHVHKGMTSRDLTENIEQLQVLESLGVIRTRVIATLAQLTRLAAEYRSTALTGRSHNVAAQITTLGKRFATAADELLIALSRIDELIARYPARGIKGPVGTAQDMLDLVGGDAGKLAQLEQRVADDLGFAAVLTSTGQVYPRSLDYDVVTALAQVAAAPSNVATTIRLMAGHELVTEGFKEGQVGSSAMPHKMNTRSCERVNGLAVVVRGYVSMVGELAGDQWNEGDVSCSVVRRIALPDAFYALDGLFETFLTVLQDFGAFPAVIEAELQRYLPFLTTTKVLMAAVRKGVGRETAHEAIKEHAVAVALEMRQGLQTNDLLDRLAADERLQLSRDELGGLVSAPLELAGTAEAQVDALVAKVGEIVAAEPEAAAYRPGHVL</sequence>
<dbReference type="STRING" id="686624.SAMN04488242_1624"/>
<evidence type="ECO:0000313" key="6">
    <source>
        <dbReference type="Proteomes" id="UP000199475"/>
    </source>
</evidence>
<dbReference type="InterPro" id="IPR004769">
    <property type="entry name" value="Pur_lyase"/>
</dbReference>
<protein>
    <recommendedName>
        <fullName evidence="2 3">Adenylosuccinate lyase</fullName>
        <shortName evidence="3">ASL</shortName>
        <ecNumber evidence="2 3">4.3.2.2</ecNumber>
    </recommendedName>
    <alternativeName>
        <fullName evidence="3">Adenylosuccinase</fullName>
    </alternativeName>
</protein>
<dbReference type="SMART" id="SM00998">
    <property type="entry name" value="ADSL_C"/>
    <property type="match status" value="1"/>
</dbReference>
<dbReference type="InterPro" id="IPR020557">
    <property type="entry name" value="Fumarate_lyase_CS"/>
</dbReference>
<reference evidence="5 6" key="1">
    <citation type="submission" date="2016-10" db="EMBL/GenBank/DDBJ databases">
        <authorList>
            <person name="de Groot N.N."/>
        </authorList>
    </citation>
    <scope>NUCLEOTIDE SEQUENCE [LARGE SCALE GENOMIC DNA]</scope>
    <source>
        <strain evidence="5 6">CGMCC 1.9159</strain>
    </source>
</reference>